<dbReference type="Pfam" id="PF00672">
    <property type="entry name" value="HAMP"/>
    <property type="match status" value="1"/>
</dbReference>
<dbReference type="InterPro" id="IPR003660">
    <property type="entry name" value="HAMP_dom"/>
</dbReference>
<gene>
    <name evidence="16" type="ORF">G9U52_02095</name>
</gene>
<keyword evidence="6" id="KW-0808">Transferase</keyword>
<accession>A0ABX0J150</accession>
<dbReference type="SUPFAM" id="SSF158472">
    <property type="entry name" value="HAMP domain-like"/>
    <property type="match status" value="1"/>
</dbReference>
<feature type="compositionally biased region" description="Pro residues" evidence="12">
    <location>
        <begin position="107"/>
        <end position="140"/>
    </location>
</feature>
<keyword evidence="4" id="KW-1003">Cell membrane</keyword>
<evidence type="ECO:0000256" key="9">
    <source>
        <dbReference type="ARBA" id="ARBA00022840"/>
    </source>
</evidence>
<keyword evidence="13" id="KW-1133">Transmembrane helix</keyword>
<dbReference type="Gene3D" id="6.10.340.10">
    <property type="match status" value="1"/>
</dbReference>
<evidence type="ECO:0000259" key="14">
    <source>
        <dbReference type="PROSITE" id="PS50109"/>
    </source>
</evidence>
<organism evidence="16 17">
    <name type="scientific">Paenibacillus agricola</name>
    <dbReference type="NCBI Taxonomy" id="2716264"/>
    <lineage>
        <taxon>Bacteria</taxon>
        <taxon>Bacillati</taxon>
        <taxon>Bacillota</taxon>
        <taxon>Bacilli</taxon>
        <taxon>Bacillales</taxon>
        <taxon>Paenibacillaceae</taxon>
        <taxon>Paenibacillus</taxon>
    </lineage>
</organism>
<evidence type="ECO:0000256" key="10">
    <source>
        <dbReference type="ARBA" id="ARBA00023012"/>
    </source>
</evidence>
<evidence type="ECO:0000256" key="1">
    <source>
        <dbReference type="ARBA" id="ARBA00000085"/>
    </source>
</evidence>
<dbReference type="SMART" id="SM00387">
    <property type="entry name" value="HATPase_c"/>
    <property type="match status" value="1"/>
</dbReference>
<feature type="transmembrane region" description="Helical" evidence="13">
    <location>
        <begin position="20"/>
        <end position="38"/>
    </location>
</feature>
<dbReference type="PANTHER" id="PTHR43711">
    <property type="entry name" value="TWO-COMPONENT HISTIDINE KINASE"/>
    <property type="match status" value="1"/>
</dbReference>
<dbReference type="PANTHER" id="PTHR43711:SF1">
    <property type="entry name" value="HISTIDINE KINASE 1"/>
    <property type="match status" value="1"/>
</dbReference>
<evidence type="ECO:0000256" key="13">
    <source>
        <dbReference type="SAM" id="Phobius"/>
    </source>
</evidence>
<evidence type="ECO:0000313" key="16">
    <source>
        <dbReference type="EMBL" id="NHN28617.1"/>
    </source>
</evidence>
<evidence type="ECO:0000256" key="3">
    <source>
        <dbReference type="ARBA" id="ARBA00012438"/>
    </source>
</evidence>
<evidence type="ECO:0000256" key="6">
    <source>
        <dbReference type="ARBA" id="ARBA00022679"/>
    </source>
</evidence>
<dbReference type="InterPro" id="IPR005467">
    <property type="entry name" value="His_kinase_dom"/>
</dbReference>
<protein>
    <recommendedName>
        <fullName evidence="3">histidine kinase</fullName>
        <ecNumber evidence="3">2.7.13.3</ecNumber>
    </recommendedName>
</protein>
<feature type="region of interest" description="Disordered" evidence="12">
    <location>
        <begin position="104"/>
        <end position="145"/>
    </location>
</feature>
<keyword evidence="11 13" id="KW-0472">Membrane</keyword>
<evidence type="ECO:0000313" key="17">
    <source>
        <dbReference type="Proteomes" id="UP001165962"/>
    </source>
</evidence>
<dbReference type="InterPro" id="IPR036890">
    <property type="entry name" value="HATPase_C_sf"/>
</dbReference>
<dbReference type="Gene3D" id="3.30.565.10">
    <property type="entry name" value="Histidine kinase-like ATPase, C-terminal domain"/>
    <property type="match status" value="1"/>
</dbReference>
<keyword evidence="7" id="KW-0547">Nucleotide-binding</keyword>
<dbReference type="PROSITE" id="PS50109">
    <property type="entry name" value="HIS_KIN"/>
    <property type="match status" value="1"/>
</dbReference>
<dbReference type="SUPFAM" id="SSF55874">
    <property type="entry name" value="ATPase domain of HSP90 chaperone/DNA topoisomerase II/histidine kinase"/>
    <property type="match status" value="1"/>
</dbReference>
<feature type="transmembrane region" description="Helical" evidence="13">
    <location>
        <begin position="184"/>
        <end position="203"/>
    </location>
</feature>
<comment type="catalytic activity">
    <reaction evidence="1">
        <text>ATP + protein L-histidine = ADP + protein N-phospho-L-histidine.</text>
        <dbReference type="EC" id="2.7.13.3"/>
    </reaction>
</comment>
<dbReference type="SMART" id="SM00388">
    <property type="entry name" value="HisKA"/>
    <property type="match status" value="1"/>
</dbReference>
<dbReference type="InterPro" id="IPR050736">
    <property type="entry name" value="Sensor_HK_Regulatory"/>
</dbReference>
<keyword evidence="13" id="KW-0812">Transmembrane</keyword>
<comment type="caution">
    <text evidence="16">The sequence shown here is derived from an EMBL/GenBank/DDBJ whole genome shotgun (WGS) entry which is preliminary data.</text>
</comment>
<dbReference type="CDD" id="cd06225">
    <property type="entry name" value="HAMP"/>
    <property type="match status" value="1"/>
</dbReference>
<evidence type="ECO:0000256" key="5">
    <source>
        <dbReference type="ARBA" id="ARBA00022553"/>
    </source>
</evidence>
<dbReference type="InterPro" id="IPR003594">
    <property type="entry name" value="HATPase_dom"/>
</dbReference>
<name>A0ABX0J150_9BACL</name>
<reference evidence="16" key="1">
    <citation type="submission" date="2020-03" db="EMBL/GenBank/DDBJ databases">
        <title>Draft sequencing of Paenibacilllus sp. S3N08.</title>
        <authorList>
            <person name="Kim D.-U."/>
        </authorList>
    </citation>
    <scope>NUCLEOTIDE SEQUENCE</scope>
    <source>
        <strain evidence="16">S3N08</strain>
    </source>
</reference>
<evidence type="ECO:0000256" key="12">
    <source>
        <dbReference type="SAM" id="MobiDB-lite"/>
    </source>
</evidence>
<dbReference type="PROSITE" id="PS50885">
    <property type="entry name" value="HAMP"/>
    <property type="match status" value="1"/>
</dbReference>
<keyword evidence="10" id="KW-0902">Two-component regulatory system</keyword>
<dbReference type="CDD" id="cd00082">
    <property type="entry name" value="HisKA"/>
    <property type="match status" value="1"/>
</dbReference>
<evidence type="ECO:0000256" key="7">
    <source>
        <dbReference type="ARBA" id="ARBA00022741"/>
    </source>
</evidence>
<dbReference type="SUPFAM" id="SSF47384">
    <property type="entry name" value="Homodimeric domain of signal transducing histidine kinase"/>
    <property type="match status" value="1"/>
</dbReference>
<evidence type="ECO:0000256" key="11">
    <source>
        <dbReference type="ARBA" id="ARBA00023136"/>
    </source>
</evidence>
<sequence length="487" mass="54337">MFKNKGKKISILQYWTRRYLITLFIGLLLIGIVSISWVRHMSIQNRLQLLQVFTQDIADRVEVVNGRMLPDDKFPQMIENRKGFFQLEDGFKVDIVDRIGNTVFDIPGPPPAKAPPPPPSTDEPPPPRENSPAKSPPPRIPSTKLEDNTYIISTSVMNGPDIVGTVLLTTTKRSINQVNQEYKLVALVLSGFALLGWLVIYLISKKLSSPIRLVAEAAKQVKGGNYQIELPVDAKELEIDELFHSFKEMATRLNQLEDLRTEMLAGVTHELKTPLTSIRGLVYAVKDKIVTGEEADEFLDISIKETDRLQHMVNELLDFNSFVAGVISLNPEKLKMNILIREMVYQWSLIHQNDDLSLQVFLPDIQLEALGDTSRIQQIMINLLSNSKEAMGAAGSIEVTLYPVAPDRVAIDVKDSGCGIPPAEQSLVFERFYRGDDKKHKLRGLGLGLAFSSSLAKAMGGELRLKESSSNGTTFTLTLIKTAEKKA</sequence>
<dbReference type="InterPro" id="IPR036097">
    <property type="entry name" value="HisK_dim/P_sf"/>
</dbReference>
<comment type="subcellular location">
    <subcellularLocation>
        <location evidence="2">Cell membrane</location>
        <topology evidence="2">Multi-pass membrane protein</topology>
    </subcellularLocation>
</comment>
<keyword evidence="8 16" id="KW-0418">Kinase</keyword>
<dbReference type="Pfam" id="PF00512">
    <property type="entry name" value="HisKA"/>
    <property type="match status" value="1"/>
</dbReference>
<proteinExistence type="predicted"/>
<evidence type="ECO:0000259" key="15">
    <source>
        <dbReference type="PROSITE" id="PS50885"/>
    </source>
</evidence>
<keyword evidence="9" id="KW-0067">ATP-binding</keyword>
<dbReference type="InterPro" id="IPR004358">
    <property type="entry name" value="Sig_transdc_His_kin-like_C"/>
</dbReference>
<feature type="domain" description="Histidine kinase" evidence="14">
    <location>
        <begin position="266"/>
        <end position="483"/>
    </location>
</feature>
<keyword evidence="5" id="KW-0597">Phosphoprotein</keyword>
<dbReference type="InterPro" id="IPR003661">
    <property type="entry name" value="HisK_dim/P_dom"/>
</dbReference>
<dbReference type="RefSeq" id="WP_166145426.1">
    <property type="nucleotide sequence ID" value="NZ_JAAOIW010000001.1"/>
</dbReference>
<dbReference type="Proteomes" id="UP001165962">
    <property type="component" value="Unassembled WGS sequence"/>
</dbReference>
<dbReference type="Pfam" id="PF02518">
    <property type="entry name" value="HATPase_c"/>
    <property type="match status" value="1"/>
</dbReference>
<feature type="domain" description="HAMP" evidence="15">
    <location>
        <begin position="205"/>
        <end position="258"/>
    </location>
</feature>
<dbReference type="Gene3D" id="1.10.287.130">
    <property type="match status" value="1"/>
</dbReference>
<dbReference type="GO" id="GO:0016301">
    <property type="term" value="F:kinase activity"/>
    <property type="evidence" value="ECO:0007669"/>
    <property type="project" value="UniProtKB-KW"/>
</dbReference>
<dbReference type="SMART" id="SM00304">
    <property type="entry name" value="HAMP"/>
    <property type="match status" value="1"/>
</dbReference>
<evidence type="ECO:0000256" key="2">
    <source>
        <dbReference type="ARBA" id="ARBA00004651"/>
    </source>
</evidence>
<dbReference type="CDD" id="cd00075">
    <property type="entry name" value="HATPase"/>
    <property type="match status" value="1"/>
</dbReference>
<dbReference type="EMBL" id="JAAOIW010000001">
    <property type="protein sequence ID" value="NHN28617.1"/>
    <property type="molecule type" value="Genomic_DNA"/>
</dbReference>
<keyword evidence="17" id="KW-1185">Reference proteome</keyword>
<evidence type="ECO:0000256" key="4">
    <source>
        <dbReference type="ARBA" id="ARBA00022475"/>
    </source>
</evidence>
<dbReference type="PRINTS" id="PR00344">
    <property type="entry name" value="BCTRLSENSOR"/>
</dbReference>
<evidence type="ECO:0000256" key="8">
    <source>
        <dbReference type="ARBA" id="ARBA00022777"/>
    </source>
</evidence>
<dbReference type="EC" id="2.7.13.3" evidence="3"/>